<evidence type="ECO:0000313" key="3">
    <source>
        <dbReference type="EMBL" id="SDN85429.1"/>
    </source>
</evidence>
<dbReference type="Proteomes" id="UP000198779">
    <property type="component" value="Unassembled WGS sequence"/>
</dbReference>
<dbReference type="STRING" id="645274.SAMN04487901_103166"/>
<organism evidence="3 5">
    <name type="scientific">Prevotella communis</name>
    <dbReference type="NCBI Taxonomy" id="2913614"/>
    <lineage>
        <taxon>Bacteria</taxon>
        <taxon>Pseudomonadati</taxon>
        <taxon>Bacteroidota</taxon>
        <taxon>Bacteroidia</taxon>
        <taxon>Bacteroidales</taxon>
        <taxon>Prevotellaceae</taxon>
        <taxon>Prevotella</taxon>
    </lineage>
</organism>
<reference evidence="2 5" key="1">
    <citation type="submission" date="2016-10" db="EMBL/GenBank/DDBJ databases">
        <authorList>
            <person name="de Groot N.N."/>
        </authorList>
    </citation>
    <scope>NUCLEOTIDE SEQUENCE [LARGE SCALE GENOMIC DNA]</scope>
    <source>
        <strain evidence="5">BP1-145</strain>
        <strain evidence="2">BP1-148</strain>
    </source>
</reference>
<proteinExistence type="predicted"/>
<accession>A0A1G7TWM2</accession>
<keyword evidence="4" id="KW-1185">Reference proteome</keyword>
<dbReference type="Proteomes" id="UP000199134">
    <property type="component" value="Unassembled WGS sequence"/>
</dbReference>
<feature type="signal peptide" evidence="1">
    <location>
        <begin position="1"/>
        <end position="23"/>
    </location>
</feature>
<feature type="chain" id="PRO_5041051273" description="Fimbrillin-like" evidence="1">
    <location>
        <begin position="24"/>
        <end position="367"/>
    </location>
</feature>
<dbReference type="RefSeq" id="WP_143005686.1">
    <property type="nucleotide sequence ID" value="NZ_CP091792.1"/>
</dbReference>
<evidence type="ECO:0008006" key="6">
    <source>
        <dbReference type="Google" id="ProtNLM"/>
    </source>
</evidence>
<gene>
    <name evidence="3" type="ORF">SAMN04487900_10428</name>
    <name evidence="2" type="ORF">SAMN04487901_103166</name>
</gene>
<evidence type="ECO:0000313" key="2">
    <source>
        <dbReference type="EMBL" id="SDG39642.1"/>
    </source>
</evidence>
<name>A0A1H0ET21_9BACT</name>
<protein>
    <recommendedName>
        <fullName evidence="6">Fimbrillin-like</fullName>
    </recommendedName>
</protein>
<dbReference type="EMBL" id="FNIW01000004">
    <property type="protein sequence ID" value="SDN85429.1"/>
    <property type="molecule type" value="Genomic_DNA"/>
</dbReference>
<evidence type="ECO:0000256" key="1">
    <source>
        <dbReference type="SAM" id="SignalP"/>
    </source>
</evidence>
<keyword evidence="1" id="KW-0732">Signal</keyword>
<dbReference type="AlphaFoldDB" id="A0A1H0ET21"/>
<evidence type="ECO:0000313" key="4">
    <source>
        <dbReference type="Proteomes" id="UP000198779"/>
    </source>
</evidence>
<evidence type="ECO:0000313" key="5">
    <source>
        <dbReference type="Proteomes" id="UP000199134"/>
    </source>
</evidence>
<accession>A0A1H0ET21</accession>
<dbReference type="EMBL" id="FNCQ01000003">
    <property type="protein sequence ID" value="SDG39642.1"/>
    <property type="molecule type" value="Genomic_DNA"/>
</dbReference>
<reference evidence="3 4" key="2">
    <citation type="submission" date="2016-10" db="EMBL/GenBank/DDBJ databases">
        <authorList>
            <person name="Varghese N."/>
            <person name="Submissions S."/>
        </authorList>
    </citation>
    <scope>NUCLEOTIDE SEQUENCE</scope>
    <source>
        <strain evidence="3">BP1-145</strain>
        <strain evidence="4">BP1-148</strain>
    </source>
</reference>
<sequence length="367" mass="39427">MKLTKRMMAFVAATIFVSTSVMAGDGTKENPFTVSELNAQKELLTANAQTVWVKADLKGLGVDGSKTMNSGDECAALFGDATGEFVAYSWQILGTLDMTDLTNTKDLLISLTYGTTGHAYGNTDNPQYASDNESKTVTDAHFSLAEVHNALSVNIENGLRGYHFSGCYIVPEDVIAVKVNAGYSASKGAYVTYTNFDGAESATVTPKDAALVLMAESGTHDFVLSSALYDQTISNGNSMSAGTQAGVNAGTTKNRIRMAFVNDGTKAGFQKNSDENCTVTLQQKSDVYLQINSQETNFYGKYAWETETKDWITWGGGKYSDYHAANAISTIPAKATSAESIYSLQGVRMNKLQKGVNIVNGKKVVMK</sequence>